<dbReference type="CDD" id="cd00207">
    <property type="entry name" value="fer2"/>
    <property type="match status" value="1"/>
</dbReference>
<feature type="domain" description="2Fe-2S ferredoxin-type" evidence="1">
    <location>
        <begin position="1"/>
        <end position="84"/>
    </location>
</feature>
<protein>
    <recommendedName>
        <fullName evidence="1">2Fe-2S ferredoxin-type domain-containing protein</fullName>
    </recommendedName>
</protein>
<dbReference type="OrthoDB" id="9806195at2"/>
<organism evidence="2 3">
    <name type="scientific">Bdellovibrio bacteriovorus</name>
    <dbReference type="NCBI Taxonomy" id="959"/>
    <lineage>
        <taxon>Bacteria</taxon>
        <taxon>Pseudomonadati</taxon>
        <taxon>Bdellovibrionota</taxon>
        <taxon>Bdellovibrionia</taxon>
        <taxon>Bdellovibrionales</taxon>
        <taxon>Pseudobdellovibrionaceae</taxon>
        <taxon>Bdellovibrio</taxon>
    </lineage>
</organism>
<dbReference type="RefSeq" id="WP_015092361.1">
    <property type="nucleotide sequence ID" value="NZ_CP020946.1"/>
</dbReference>
<dbReference type="InterPro" id="IPR036010">
    <property type="entry name" value="2Fe-2S_ferredoxin-like_sf"/>
</dbReference>
<dbReference type="InterPro" id="IPR012675">
    <property type="entry name" value="Beta-grasp_dom_sf"/>
</dbReference>
<dbReference type="Pfam" id="PF00111">
    <property type="entry name" value="Fer2"/>
    <property type="match status" value="1"/>
</dbReference>
<dbReference type="Proteomes" id="UP000197003">
    <property type="component" value="Chromosome"/>
</dbReference>
<dbReference type="PROSITE" id="PS51085">
    <property type="entry name" value="2FE2S_FER_2"/>
    <property type="match status" value="1"/>
</dbReference>
<name>A0A1Z3N515_BDEBC</name>
<dbReference type="Gene3D" id="3.10.20.30">
    <property type="match status" value="1"/>
</dbReference>
<sequence>MKVKYILNGREYEVEAESGRTLLDVALIARLNPPYSCMEGNCGTCEALIEQGFTSENKEVSRVVRTCQAVPSSEFVIVNYDKSPTQ</sequence>
<dbReference type="PROSITE" id="PS00197">
    <property type="entry name" value="2FE2S_FER_1"/>
    <property type="match status" value="1"/>
</dbReference>
<proteinExistence type="predicted"/>
<gene>
    <name evidence="2" type="ORF">B9G79_02740</name>
</gene>
<dbReference type="InterPro" id="IPR006058">
    <property type="entry name" value="2Fe2S_fd_BS"/>
</dbReference>
<dbReference type="AlphaFoldDB" id="A0A1Z3N515"/>
<evidence type="ECO:0000313" key="3">
    <source>
        <dbReference type="Proteomes" id="UP000197003"/>
    </source>
</evidence>
<dbReference type="GO" id="GO:0051537">
    <property type="term" value="F:2 iron, 2 sulfur cluster binding"/>
    <property type="evidence" value="ECO:0007669"/>
    <property type="project" value="InterPro"/>
</dbReference>
<evidence type="ECO:0000259" key="1">
    <source>
        <dbReference type="PROSITE" id="PS51085"/>
    </source>
</evidence>
<evidence type="ECO:0000313" key="2">
    <source>
        <dbReference type="EMBL" id="ASD62562.1"/>
    </source>
</evidence>
<dbReference type="InterPro" id="IPR001041">
    <property type="entry name" value="2Fe-2S_ferredoxin-type"/>
</dbReference>
<dbReference type="EMBL" id="CP020946">
    <property type="protein sequence ID" value="ASD62562.1"/>
    <property type="molecule type" value="Genomic_DNA"/>
</dbReference>
<dbReference type="SUPFAM" id="SSF54292">
    <property type="entry name" value="2Fe-2S ferredoxin-like"/>
    <property type="match status" value="1"/>
</dbReference>
<accession>A0A1Z3N515</accession>
<reference evidence="2 3" key="1">
    <citation type="submission" date="2017-04" db="EMBL/GenBank/DDBJ databases">
        <title>Whole genome sequence of Bdellovibrio bacteriovorus strain SSB218315.</title>
        <authorList>
            <person name="Oyedara O."/>
            <person name="Rodriguez-Perez M.A."/>
        </authorList>
    </citation>
    <scope>NUCLEOTIDE SEQUENCE [LARGE SCALE GENOMIC DNA]</scope>
    <source>
        <strain evidence="2 3">SSB218315</strain>
    </source>
</reference>